<gene>
    <name evidence="2" type="ORF">ETSY1_25195</name>
</gene>
<evidence type="ECO:0000313" key="2">
    <source>
        <dbReference type="EMBL" id="ETW96795.1"/>
    </source>
</evidence>
<evidence type="ECO:0000259" key="1">
    <source>
        <dbReference type="Pfam" id="PF04389"/>
    </source>
</evidence>
<dbReference type="InterPro" id="IPR036264">
    <property type="entry name" value="Bact_exopeptidase_dim_dom"/>
</dbReference>
<dbReference type="Proteomes" id="UP000019141">
    <property type="component" value="Unassembled WGS sequence"/>
</dbReference>
<dbReference type="EMBL" id="AZHW01000742">
    <property type="protein sequence ID" value="ETW96795.1"/>
    <property type="molecule type" value="Genomic_DNA"/>
</dbReference>
<comment type="caution">
    <text evidence="2">The sequence shown here is derived from an EMBL/GenBank/DDBJ whole genome shotgun (WGS) entry which is preliminary data.</text>
</comment>
<protein>
    <recommendedName>
        <fullName evidence="1">Peptidase M28 domain-containing protein</fullName>
    </recommendedName>
</protein>
<dbReference type="Pfam" id="PF04389">
    <property type="entry name" value="Peptidase_M28"/>
    <property type="match status" value="1"/>
</dbReference>
<sequence length="392" mass="43789">MSIDAELNQFRMAYAARLQEFRELILSNLVMTAQIPSVAFEENDRAEFVFQRFNEAELLDNDIDGAGNVSATLKSKNGWRRLLLFAHLDTHFGRSSDHHIAVTQNQVIGPGVAYNSLGVATLITLPDILARLNLNLDNTDIVFLTTTKAQGRGDMEGIRSFLKTSRDRVDLAVNLMGITLGRLDYFSLSRVRCDITCQIAEDENTPTMFGERNAILVMNELVNQLTAIPLPNNPRTLINYGKFEGGESYSAPSNIARLSLEIRSESDEMRSDLEERIHNDCMFVGSKFGTEIKANFFGRQAATQLRFAHPLVQSAYNVLHQLDLQPYMAPSNTEITVLLANQIPAITLGITKGHNPLTKEASIDIDHIATGLMQILMLIYSIDKGYCDEESR</sequence>
<dbReference type="AlphaFoldDB" id="W4LGI0"/>
<accession>W4LGI0</accession>
<reference evidence="2 3" key="1">
    <citation type="journal article" date="2014" name="Nature">
        <title>An environmental bacterial taxon with a large and distinct metabolic repertoire.</title>
        <authorList>
            <person name="Wilson M.C."/>
            <person name="Mori T."/>
            <person name="Ruckert C."/>
            <person name="Uria A.R."/>
            <person name="Helf M.J."/>
            <person name="Takada K."/>
            <person name="Gernert C."/>
            <person name="Steffens U.A."/>
            <person name="Heycke N."/>
            <person name="Schmitt S."/>
            <person name="Rinke C."/>
            <person name="Helfrich E.J."/>
            <person name="Brachmann A.O."/>
            <person name="Gurgui C."/>
            <person name="Wakimoto T."/>
            <person name="Kracht M."/>
            <person name="Crusemann M."/>
            <person name="Hentschel U."/>
            <person name="Abe I."/>
            <person name="Matsunaga S."/>
            <person name="Kalinowski J."/>
            <person name="Takeyama H."/>
            <person name="Piel J."/>
        </authorList>
    </citation>
    <scope>NUCLEOTIDE SEQUENCE [LARGE SCALE GENOMIC DNA]</scope>
    <source>
        <strain evidence="3">TSY1</strain>
    </source>
</reference>
<dbReference type="HOGENOM" id="CLU_051308_1_0_7"/>
<feature type="domain" description="Peptidase M28" evidence="1">
    <location>
        <begin position="68"/>
        <end position="147"/>
    </location>
</feature>
<dbReference type="InterPro" id="IPR007484">
    <property type="entry name" value="Peptidase_M28"/>
</dbReference>
<keyword evidence="3" id="KW-1185">Reference proteome</keyword>
<name>W4LGI0_ENTF1</name>
<dbReference type="SUPFAM" id="SSF53187">
    <property type="entry name" value="Zn-dependent exopeptidases"/>
    <property type="match status" value="1"/>
</dbReference>
<dbReference type="Gene3D" id="3.30.70.360">
    <property type="match status" value="1"/>
</dbReference>
<dbReference type="Gene3D" id="3.40.630.10">
    <property type="entry name" value="Zn peptidases"/>
    <property type="match status" value="1"/>
</dbReference>
<organism evidence="2 3">
    <name type="scientific">Entotheonella factor</name>
    <dbReference type="NCBI Taxonomy" id="1429438"/>
    <lineage>
        <taxon>Bacteria</taxon>
        <taxon>Pseudomonadati</taxon>
        <taxon>Nitrospinota/Tectimicrobiota group</taxon>
        <taxon>Candidatus Tectimicrobiota</taxon>
        <taxon>Candidatus Entotheonellia</taxon>
        <taxon>Candidatus Entotheonellales</taxon>
        <taxon>Candidatus Entotheonellaceae</taxon>
        <taxon>Candidatus Entotheonella</taxon>
    </lineage>
</organism>
<evidence type="ECO:0000313" key="3">
    <source>
        <dbReference type="Proteomes" id="UP000019141"/>
    </source>
</evidence>
<proteinExistence type="predicted"/>
<dbReference type="SUPFAM" id="SSF55031">
    <property type="entry name" value="Bacterial exopeptidase dimerisation domain"/>
    <property type="match status" value="1"/>
</dbReference>